<keyword evidence="3" id="KW-0418">Kinase</keyword>
<evidence type="ECO:0000256" key="3">
    <source>
        <dbReference type="ARBA" id="ARBA00022777"/>
    </source>
</evidence>
<dbReference type="SUPFAM" id="SSF63999">
    <property type="entry name" value="Thiamin pyrophosphokinase, catalytic domain"/>
    <property type="match status" value="1"/>
</dbReference>
<reference evidence="6" key="1">
    <citation type="submission" date="2020-10" db="EMBL/GenBank/DDBJ databases">
        <authorList>
            <person name="Gilroy R."/>
        </authorList>
    </citation>
    <scope>NUCLEOTIDE SEQUENCE</scope>
    <source>
        <strain evidence="6">10532</strain>
    </source>
</reference>
<evidence type="ECO:0000313" key="7">
    <source>
        <dbReference type="Proteomes" id="UP000823638"/>
    </source>
</evidence>
<dbReference type="CDD" id="cd07995">
    <property type="entry name" value="TPK"/>
    <property type="match status" value="1"/>
</dbReference>
<keyword evidence="2" id="KW-0547">Nucleotide-binding</keyword>
<dbReference type="GO" id="GO:0005524">
    <property type="term" value="F:ATP binding"/>
    <property type="evidence" value="ECO:0007669"/>
    <property type="project" value="UniProtKB-KW"/>
</dbReference>
<dbReference type="Proteomes" id="UP000823638">
    <property type="component" value="Unassembled WGS sequence"/>
</dbReference>
<keyword evidence="4" id="KW-0067">ATP-binding</keyword>
<feature type="domain" description="Thiamin pyrophosphokinase catalytic" evidence="5">
    <location>
        <begin position="24"/>
        <end position="111"/>
    </location>
</feature>
<name>A0A9D9HRD1_9SPIR</name>
<reference evidence="6" key="2">
    <citation type="journal article" date="2021" name="PeerJ">
        <title>Extensive microbial diversity within the chicken gut microbiome revealed by metagenomics and culture.</title>
        <authorList>
            <person name="Gilroy R."/>
            <person name="Ravi A."/>
            <person name="Getino M."/>
            <person name="Pursley I."/>
            <person name="Horton D.L."/>
            <person name="Alikhan N.F."/>
            <person name="Baker D."/>
            <person name="Gharbi K."/>
            <person name="Hall N."/>
            <person name="Watson M."/>
            <person name="Adriaenssens E.M."/>
            <person name="Foster-Nyarko E."/>
            <person name="Jarju S."/>
            <person name="Secka A."/>
            <person name="Antonio M."/>
            <person name="Oren A."/>
            <person name="Chaudhuri R.R."/>
            <person name="La Ragione R."/>
            <person name="Hildebrand F."/>
            <person name="Pallen M.J."/>
        </authorList>
    </citation>
    <scope>NUCLEOTIDE SEQUENCE</scope>
    <source>
        <strain evidence="6">10532</strain>
    </source>
</reference>
<dbReference type="PANTHER" id="PTHR41299">
    <property type="entry name" value="THIAMINE PYROPHOSPHOKINASE"/>
    <property type="match status" value="1"/>
</dbReference>
<comment type="caution">
    <text evidence="6">The sequence shown here is derived from an EMBL/GenBank/DDBJ whole genome shotgun (WGS) entry which is preliminary data.</text>
</comment>
<organism evidence="6 7">
    <name type="scientific">Candidatus Gallitreponema excrementavium</name>
    <dbReference type="NCBI Taxonomy" id="2840840"/>
    <lineage>
        <taxon>Bacteria</taxon>
        <taxon>Pseudomonadati</taxon>
        <taxon>Spirochaetota</taxon>
        <taxon>Spirochaetia</taxon>
        <taxon>Spirochaetales</taxon>
        <taxon>Candidatus Gallitreponema</taxon>
    </lineage>
</organism>
<keyword evidence="1" id="KW-0808">Transferase</keyword>
<evidence type="ECO:0000259" key="5">
    <source>
        <dbReference type="Pfam" id="PF04263"/>
    </source>
</evidence>
<dbReference type="EMBL" id="JADIMM010000117">
    <property type="protein sequence ID" value="MBO8458577.1"/>
    <property type="molecule type" value="Genomic_DNA"/>
</dbReference>
<proteinExistence type="predicted"/>
<dbReference type="Pfam" id="PF04263">
    <property type="entry name" value="TPK_catalytic"/>
    <property type="match status" value="1"/>
</dbReference>
<dbReference type="GO" id="GO:0004788">
    <property type="term" value="F:thiamine diphosphokinase activity"/>
    <property type="evidence" value="ECO:0007669"/>
    <property type="project" value="InterPro"/>
</dbReference>
<accession>A0A9D9HRD1</accession>
<dbReference type="InterPro" id="IPR006282">
    <property type="entry name" value="Thi_PPkinase"/>
</dbReference>
<dbReference type="InterPro" id="IPR053149">
    <property type="entry name" value="TPK"/>
</dbReference>
<evidence type="ECO:0000313" key="6">
    <source>
        <dbReference type="EMBL" id="MBO8458577.1"/>
    </source>
</evidence>
<gene>
    <name evidence="6" type="ORF">IAA81_10215</name>
</gene>
<dbReference type="InterPro" id="IPR036759">
    <property type="entry name" value="TPK_catalytic_sf"/>
</dbReference>
<dbReference type="AlphaFoldDB" id="A0A9D9HRD1"/>
<protein>
    <submittedName>
        <fullName evidence="6">Thiamine pyrophosphokinase</fullName>
    </submittedName>
</protein>
<dbReference type="GO" id="GO:0009229">
    <property type="term" value="P:thiamine diphosphate biosynthetic process"/>
    <property type="evidence" value="ECO:0007669"/>
    <property type="project" value="InterPro"/>
</dbReference>
<dbReference type="GO" id="GO:0006772">
    <property type="term" value="P:thiamine metabolic process"/>
    <property type="evidence" value="ECO:0007669"/>
    <property type="project" value="InterPro"/>
</dbReference>
<dbReference type="InterPro" id="IPR007371">
    <property type="entry name" value="TPK_catalytic"/>
</dbReference>
<dbReference type="Gene3D" id="3.40.50.10240">
    <property type="entry name" value="Thiamin pyrophosphokinase, catalytic domain"/>
    <property type="match status" value="1"/>
</dbReference>
<evidence type="ECO:0000256" key="2">
    <source>
        <dbReference type="ARBA" id="ARBA00022741"/>
    </source>
</evidence>
<evidence type="ECO:0000256" key="1">
    <source>
        <dbReference type="ARBA" id="ARBA00022679"/>
    </source>
</evidence>
<dbReference type="PANTHER" id="PTHR41299:SF1">
    <property type="entry name" value="THIAMINE PYROPHOSPHOKINASE"/>
    <property type="match status" value="1"/>
</dbReference>
<sequence length="227" mass="25362">MKKGILFTGGLQPDFKIALEYIIPCDFICGADSGITVAQENGFCPDVLVGDMDSISDKSILIKYPPEKIHIYPRNKDFTDTELGIMELEKAGCDYTVLVGGGGGRADHFFYLYESFSGRFHPDLWICSQNLIFFVKEKESFSVFLPEGFSPVNFPVSVFYAGKNTGDQVPLCYGENLTWPVDNLDWGKEASMSNCPDGRVFSIRPQRGNFILVLPLVNGIRFCSSRF</sequence>
<evidence type="ECO:0000256" key="4">
    <source>
        <dbReference type="ARBA" id="ARBA00022840"/>
    </source>
</evidence>
<dbReference type="GO" id="GO:0016301">
    <property type="term" value="F:kinase activity"/>
    <property type="evidence" value="ECO:0007669"/>
    <property type="project" value="UniProtKB-KW"/>
</dbReference>